<evidence type="ECO:0000256" key="5">
    <source>
        <dbReference type="RuleBase" id="RU365068"/>
    </source>
</evidence>
<keyword evidence="4 5" id="KW-0694">RNA-binding</keyword>
<comment type="domain">
    <text evidence="5">The Q motif is unique to and characteristic of the DEAD box family of RNA helicases and controls ATP binding and hydrolysis.</text>
</comment>
<dbReference type="AlphaFoldDB" id="A0A0J1B413"/>
<reference evidence="9 10" key="1">
    <citation type="submission" date="2015-03" db="EMBL/GenBank/DDBJ databases">
        <title>Genomics and transcriptomics of the oil-accumulating basidiomycete yeast T. oleaginosus allow insights into substrate utilization and the diverse evolutionary trajectories of mating systems in fungi.</title>
        <authorList>
            <consortium name="DOE Joint Genome Institute"/>
            <person name="Kourist R."/>
            <person name="Kracht O."/>
            <person name="Bracharz F."/>
            <person name="Lipzen A."/>
            <person name="Nolan M."/>
            <person name="Ohm R."/>
            <person name="Grigoriev I."/>
            <person name="Sun S."/>
            <person name="Heitman J."/>
            <person name="Bruck T."/>
            <person name="Nowrousian M."/>
        </authorList>
    </citation>
    <scope>NUCLEOTIDE SEQUENCE [LARGE SCALE GENOMIC DNA]</scope>
    <source>
        <strain evidence="9 10">IBC0246</strain>
    </source>
</reference>
<dbReference type="GeneID" id="28981438"/>
<dbReference type="GO" id="GO:0005524">
    <property type="term" value="F:ATP binding"/>
    <property type="evidence" value="ECO:0007669"/>
    <property type="project" value="UniProtKB-UniRule"/>
</dbReference>
<evidence type="ECO:0000313" key="9">
    <source>
        <dbReference type="EMBL" id="KLT42379.1"/>
    </source>
</evidence>
<feature type="compositionally biased region" description="Basic and acidic residues" evidence="6">
    <location>
        <begin position="704"/>
        <end position="807"/>
    </location>
</feature>
<gene>
    <name evidence="9" type="ORF">CC85DRAFT_260461</name>
</gene>
<dbReference type="GO" id="GO:0016787">
    <property type="term" value="F:hydrolase activity"/>
    <property type="evidence" value="ECO:0007669"/>
    <property type="project" value="UniProtKB-KW"/>
</dbReference>
<dbReference type="SMART" id="SM00490">
    <property type="entry name" value="HELICc"/>
    <property type="match status" value="1"/>
</dbReference>
<keyword evidence="5" id="KW-0347">Helicase</keyword>
<proteinExistence type="inferred from homology"/>
<name>A0A0J1B413_9TREE</name>
<dbReference type="PANTHER" id="PTHR24031">
    <property type="entry name" value="RNA HELICASE"/>
    <property type="match status" value="1"/>
</dbReference>
<evidence type="ECO:0000256" key="1">
    <source>
        <dbReference type="ARBA" id="ARBA00022741"/>
    </source>
</evidence>
<comment type="similarity">
    <text evidence="5">Belongs to the DEAD box helicase family.</text>
</comment>
<feature type="region of interest" description="Disordered" evidence="6">
    <location>
        <begin position="655"/>
        <end position="807"/>
    </location>
</feature>
<evidence type="ECO:0000256" key="3">
    <source>
        <dbReference type="ARBA" id="ARBA00022840"/>
    </source>
</evidence>
<evidence type="ECO:0000256" key="4">
    <source>
        <dbReference type="ARBA" id="ARBA00022884"/>
    </source>
</evidence>
<keyword evidence="10" id="KW-1185">Reference proteome</keyword>
<dbReference type="RefSeq" id="XP_018278870.1">
    <property type="nucleotide sequence ID" value="XM_018420835.1"/>
</dbReference>
<dbReference type="InterPro" id="IPR027417">
    <property type="entry name" value="P-loop_NTPase"/>
</dbReference>
<dbReference type="Pfam" id="PF00270">
    <property type="entry name" value="DEAD"/>
    <property type="match status" value="1"/>
</dbReference>
<organism evidence="9 10">
    <name type="scientific">Cutaneotrichosporon oleaginosum</name>
    <dbReference type="NCBI Taxonomy" id="879819"/>
    <lineage>
        <taxon>Eukaryota</taxon>
        <taxon>Fungi</taxon>
        <taxon>Dikarya</taxon>
        <taxon>Basidiomycota</taxon>
        <taxon>Agaricomycotina</taxon>
        <taxon>Tremellomycetes</taxon>
        <taxon>Trichosporonales</taxon>
        <taxon>Trichosporonaceae</taxon>
        <taxon>Cutaneotrichosporon</taxon>
    </lineage>
</organism>
<feature type="region of interest" description="Disordered" evidence="6">
    <location>
        <begin position="103"/>
        <end position="124"/>
    </location>
</feature>
<dbReference type="InterPro" id="IPR014001">
    <property type="entry name" value="Helicase_ATP-bd"/>
</dbReference>
<feature type="compositionally biased region" description="Gly residues" evidence="6">
    <location>
        <begin position="680"/>
        <end position="689"/>
    </location>
</feature>
<dbReference type="InterPro" id="IPR011545">
    <property type="entry name" value="DEAD/DEAH_box_helicase_dom"/>
</dbReference>
<comment type="function">
    <text evidence="5">RNA helicase.</text>
</comment>
<dbReference type="EMBL" id="KQ087206">
    <property type="protein sequence ID" value="KLT42379.1"/>
    <property type="molecule type" value="Genomic_DNA"/>
</dbReference>
<dbReference type="Gene3D" id="3.40.50.300">
    <property type="entry name" value="P-loop containing nucleotide triphosphate hydrolases"/>
    <property type="match status" value="2"/>
</dbReference>
<dbReference type="STRING" id="879819.A0A0J1B413"/>
<accession>A0A0J1B413</accession>
<keyword evidence="3 5" id="KW-0067">ATP-binding</keyword>
<dbReference type="GO" id="GO:0003723">
    <property type="term" value="F:RNA binding"/>
    <property type="evidence" value="ECO:0007669"/>
    <property type="project" value="UniProtKB-UniRule"/>
</dbReference>
<feature type="region of interest" description="Disordered" evidence="6">
    <location>
        <begin position="178"/>
        <end position="199"/>
    </location>
</feature>
<dbReference type="SMART" id="SM00487">
    <property type="entry name" value="DEXDc"/>
    <property type="match status" value="1"/>
</dbReference>
<dbReference type="Proteomes" id="UP000053611">
    <property type="component" value="Unassembled WGS sequence"/>
</dbReference>
<comment type="catalytic activity">
    <reaction evidence="5">
        <text>ATP + H2O = ADP + phosphate + H(+)</text>
        <dbReference type="Rhea" id="RHEA:13065"/>
        <dbReference type="ChEBI" id="CHEBI:15377"/>
        <dbReference type="ChEBI" id="CHEBI:15378"/>
        <dbReference type="ChEBI" id="CHEBI:30616"/>
        <dbReference type="ChEBI" id="CHEBI:43474"/>
        <dbReference type="ChEBI" id="CHEBI:456216"/>
        <dbReference type="EC" id="3.6.4.13"/>
    </reaction>
</comment>
<evidence type="ECO:0000313" key="10">
    <source>
        <dbReference type="Proteomes" id="UP000053611"/>
    </source>
</evidence>
<evidence type="ECO:0000259" key="7">
    <source>
        <dbReference type="PROSITE" id="PS51192"/>
    </source>
</evidence>
<protein>
    <recommendedName>
        <fullName evidence="5">ATP-dependent RNA helicase</fullName>
        <ecNumber evidence="5">3.6.4.13</ecNumber>
    </recommendedName>
</protein>
<dbReference type="SUPFAM" id="SSF52540">
    <property type="entry name" value="P-loop containing nucleoside triphosphate hydrolases"/>
    <property type="match status" value="1"/>
</dbReference>
<dbReference type="InterPro" id="IPR001650">
    <property type="entry name" value="Helicase_C-like"/>
</dbReference>
<dbReference type="Pfam" id="PF00271">
    <property type="entry name" value="Helicase_C"/>
    <property type="match status" value="1"/>
</dbReference>
<feature type="domain" description="Helicase ATP-binding" evidence="7">
    <location>
        <begin position="195"/>
        <end position="400"/>
    </location>
</feature>
<evidence type="ECO:0000256" key="2">
    <source>
        <dbReference type="ARBA" id="ARBA00022801"/>
    </source>
</evidence>
<evidence type="ECO:0000259" key="8">
    <source>
        <dbReference type="PROSITE" id="PS51194"/>
    </source>
</evidence>
<sequence length="807" mass="89337">MLPRTALRSSRGVASLLAARPAFAARAIARPVLTSTVVTPRPSLTLALRAYSAATKLKEEEDFFALAEDTPAKAPAATKASSVIPEDFEQASEEDGFFADELTHSEKPKKAQKAQKSPDAPDDEKAATALVPFHSLKGRMNADLLKALTFKPFNLIAMSEVQKRVLSRMPELAGGVTHKSVRENEDPEQLAAREERETRGREDLLVKAKTGTGKTIAFLVPGIEARVHQIDKIVTAPKEDGSFPTLAEQGQHRRVATRSHVGTLVISPTRELATQIANEALKLLTWQKENQVQLLVGGESRSMQLRNWKSIRYGRKDVVVATPGRLVDLLSEPEVAEAIANTDVLVLDEADTLLDMGFSEDLKRILAHLPKKRQTFLFSATVSQRIKGIAREFLDKNHSFIDCVPANESNVHKHIPQFLTVLPSPKEQLSHLTRLIAHDQLTNKGASKIIVFLPTTKQTMLTATLLREMSSSLPHRLNVHEIHSRLSQNQRTRASERFRSDKSDSILVTSDVSARGVDYPGVTRVIQIGVPSSAEQYVHRVGRTGRGGVTGGRGDIVLQPFEAGFQDALRGFPVTEVSVDRFQSEVESLAKDTPAEARLNGVDGKVEQLLPLLDPTAIEDVFMSLMGYYLGKSDVMSQHPEEIYEGIKQWSVEAGGLPQPPHISPNMLQRLGLSPKKRYGGGGGRGGSGPRQERKSFGVSRSVGGDDRPARRFGDRDDRPPRRDFGDRNDRPRRDFGDRPRRDFGDRSDRPPRTFGDRVPRTFGDRDGPRRDFNRGPRPEGRGDRGGRSDFGGGRERRQSNRNDDLF</sequence>
<feature type="domain" description="Helicase C-terminal" evidence="8">
    <location>
        <begin position="437"/>
        <end position="590"/>
    </location>
</feature>
<dbReference type="EC" id="3.6.4.13" evidence="5"/>
<dbReference type="GO" id="GO:0003724">
    <property type="term" value="F:RNA helicase activity"/>
    <property type="evidence" value="ECO:0007669"/>
    <property type="project" value="UniProtKB-EC"/>
</dbReference>
<evidence type="ECO:0000256" key="6">
    <source>
        <dbReference type="SAM" id="MobiDB-lite"/>
    </source>
</evidence>
<keyword evidence="2 5" id="KW-0378">Hydrolase</keyword>
<keyword evidence="1 5" id="KW-0547">Nucleotide-binding</keyword>
<dbReference type="OrthoDB" id="193716at2759"/>
<dbReference type="PROSITE" id="PS51194">
    <property type="entry name" value="HELICASE_CTER"/>
    <property type="match status" value="1"/>
</dbReference>
<dbReference type="PROSITE" id="PS51192">
    <property type="entry name" value="HELICASE_ATP_BIND_1"/>
    <property type="match status" value="1"/>
</dbReference>